<dbReference type="EMBL" id="GBXM01073210">
    <property type="protein sequence ID" value="JAH35367.1"/>
    <property type="molecule type" value="Transcribed_RNA"/>
</dbReference>
<dbReference type="AlphaFoldDB" id="A0A0E9R5W1"/>
<protein>
    <submittedName>
        <fullName evidence="1">Uncharacterized protein</fullName>
    </submittedName>
</protein>
<proteinExistence type="predicted"/>
<sequence length="62" mass="6947">MVNLGEVLLFNDTGNNLPIKILTDEHSSDVLWVVTVRIVGHRGFRAEPRRLSFISVHSCSTV</sequence>
<evidence type="ECO:0000313" key="1">
    <source>
        <dbReference type="EMBL" id="JAH24499.1"/>
    </source>
</evidence>
<name>A0A0E9R5W1_ANGAN</name>
<reference evidence="1" key="1">
    <citation type="submission" date="2014-11" db="EMBL/GenBank/DDBJ databases">
        <authorList>
            <person name="Amaro Gonzalez C."/>
        </authorList>
    </citation>
    <scope>NUCLEOTIDE SEQUENCE</scope>
</reference>
<reference evidence="1" key="2">
    <citation type="journal article" date="2015" name="Fish Shellfish Immunol.">
        <title>Early steps in the European eel (Anguilla anguilla)-Vibrio vulnificus interaction in the gills: Role of the RtxA13 toxin.</title>
        <authorList>
            <person name="Callol A."/>
            <person name="Pajuelo D."/>
            <person name="Ebbesson L."/>
            <person name="Teles M."/>
            <person name="MacKenzie S."/>
            <person name="Amaro C."/>
        </authorList>
    </citation>
    <scope>NUCLEOTIDE SEQUENCE</scope>
</reference>
<dbReference type="EMBL" id="GBXM01084078">
    <property type="protein sequence ID" value="JAH24499.1"/>
    <property type="molecule type" value="Transcribed_RNA"/>
</dbReference>
<organism evidence="1">
    <name type="scientific">Anguilla anguilla</name>
    <name type="common">European freshwater eel</name>
    <name type="synonym">Muraena anguilla</name>
    <dbReference type="NCBI Taxonomy" id="7936"/>
    <lineage>
        <taxon>Eukaryota</taxon>
        <taxon>Metazoa</taxon>
        <taxon>Chordata</taxon>
        <taxon>Craniata</taxon>
        <taxon>Vertebrata</taxon>
        <taxon>Euteleostomi</taxon>
        <taxon>Actinopterygii</taxon>
        <taxon>Neopterygii</taxon>
        <taxon>Teleostei</taxon>
        <taxon>Anguilliformes</taxon>
        <taxon>Anguillidae</taxon>
        <taxon>Anguilla</taxon>
    </lineage>
</organism>
<accession>A0A0E9R5W1</accession>